<reference evidence="3 4" key="1">
    <citation type="submission" date="2011-07" db="EMBL/GenBank/DDBJ databases">
        <authorList>
            <person name="Coyne R."/>
            <person name="Brami D."/>
            <person name="Johnson J."/>
            <person name="Hostetler J."/>
            <person name="Hannick L."/>
            <person name="Clark T."/>
            <person name="Cassidy-Hanley D."/>
            <person name="Inman J."/>
        </authorList>
    </citation>
    <scope>NUCLEOTIDE SEQUENCE [LARGE SCALE GENOMIC DNA]</scope>
    <source>
        <strain evidence="3 4">G5</strain>
    </source>
</reference>
<feature type="coiled-coil region" evidence="1">
    <location>
        <begin position="4"/>
        <end position="31"/>
    </location>
</feature>
<dbReference type="RefSeq" id="XP_004029868.1">
    <property type="nucleotide sequence ID" value="XM_004029820.1"/>
</dbReference>
<accession>G0R1M2</accession>
<organism evidence="3 4">
    <name type="scientific">Ichthyophthirius multifiliis</name>
    <name type="common">White spot disease agent</name>
    <name type="synonym">Ich</name>
    <dbReference type="NCBI Taxonomy" id="5932"/>
    <lineage>
        <taxon>Eukaryota</taxon>
        <taxon>Sar</taxon>
        <taxon>Alveolata</taxon>
        <taxon>Ciliophora</taxon>
        <taxon>Intramacronucleata</taxon>
        <taxon>Oligohymenophorea</taxon>
        <taxon>Hymenostomatida</taxon>
        <taxon>Ophryoglenina</taxon>
        <taxon>Ichthyophthirius</taxon>
    </lineage>
</organism>
<dbReference type="EMBL" id="GL984223">
    <property type="protein sequence ID" value="EGR28632.1"/>
    <property type="molecule type" value="Genomic_DNA"/>
</dbReference>
<dbReference type="InterPro" id="IPR040185">
    <property type="entry name" value="Far11/STRP"/>
</dbReference>
<dbReference type="GeneID" id="14904715"/>
<gene>
    <name evidence="3" type="ORF">IMG5_171430</name>
</gene>
<dbReference type="AlphaFoldDB" id="G0R1M2"/>
<dbReference type="Proteomes" id="UP000008983">
    <property type="component" value="Unassembled WGS sequence"/>
</dbReference>
<proteinExistence type="predicted"/>
<dbReference type="STRING" id="857967.G0R1M2"/>
<evidence type="ECO:0000313" key="4">
    <source>
        <dbReference type="Proteomes" id="UP000008983"/>
    </source>
</evidence>
<dbReference type="InterPro" id="IPR021819">
    <property type="entry name" value="Far11/STRP_C"/>
</dbReference>
<evidence type="ECO:0000313" key="3">
    <source>
        <dbReference type="EMBL" id="EGR28632.1"/>
    </source>
</evidence>
<dbReference type="InParanoid" id="G0R1M2"/>
<dbReference type="Pfam" id="PF11882">
    <property type="entry name" value="DUF3402"/>
    <property type="match status" value="1"/>
</dbReference>
<dbReference type="OrthoDB" id="449263at2759"/>
<keyword evidence="1" id="KW-0175">Coiled coil</keyword>
<dbReference type="PANTHER" id="PTHR13239">
    <property type="entry name" value="PROTEIN REQUIRED FOR HYPHAL ANASTOMOSIS HAM-2"/>
    <property type="match status" value="1"/>
</dbReference>
<dbReference type="PANTHER" id="PTHR13239:SF4">
    <property type="entry name" value="AT25231P"/>
    <property type="match status" value="1"/>
</dbReference>
<name>G0R1M2_ICHMU</name>
<dbReference type="eggNOG" id="ENOG502SP11">
    <property type="taxonomic scope" value="Eukaryota"/>
</dbReference>
<protein>
    <recommendedName>
        <fullName evidence="2">Far11/STRP C-terminal domain-containing protein</fullName>
    </recommendedName>
</protein>
<sequence length="282" mass="33770">MAYKDIQQEQIQQYFQEMNDIQNTQIKLEDNIFIEDNVRKIDKGLARLLIKNPCKTELFYQRNIVNSTDSPLAQIIVVGMLRTLLTTCATNNKYNPKQQKLFKYIKEGIDLNREWECSILHFLQYKDEIELQNEDLKNYLNDYKQYVEQNKELKQSDEQSLQQEVETKNLNEDQKFCVKYELDRHRIFTANAISSFLLVLAKKFKCNCVWQFSYLIQLITDANGVLVFLKFLTEKFQNIQFDMTTLYINPEFNLQQLTINTIYKILKLMFLTFHSKKTTQYF</sequence>
<feature type="domain" description="Far11/STRP C-terminal" evidence="2">
    <location>
        <begin position="140"/>
        <end position="235"/>
    </location>
</feature>
<feature type="coiled-coil region" evidence="1">
    <location>
        <begin position="122"/>
        <end position="156"/>
    </location>
</feature>
<evidence type="ECO:0000256" key="1">
    <source>
        <dbReference type="SAM" id="Coils"/>
    </source>
</evidence>
<evidence type="ECO:0000259" key="2">
    <source>
        <dbReference type="Pfam" id="PF11882"/>
    </source>
</evidence>
<dbReference type="GO" id="GO:0007010">
    <property type="term" value="P:cytoskeleton organization"/>
    <property type="evidence" value="ECO:0007669"/>
    <property type="project" value="TreeGrafter"/>
</dbReference>
<keyword evidence="4" id="KW-1185">Reference proteome</keyword>
<dbReference type="GO" id="GO:0005829">
    <property type="term" value="C:cytosol"/>
    <property type="evidence" value="ECO:0007669"/>
    <property type="project" value="TreeGrafter"/>
</dbReference>